<organism evidence="2 3">
    <name type="scientific">Alteromonas lipolytica</name>
    <dbReference type="NCBI Taxonomy" id="1856405"/>
    <lineage>
        <taxon>Bacteria</taxon>
        <taxon>Pseudomonadati</taxon>
        <taxon>Pseudomonadota</taxon>
        <taxon>Gammaproteobacteria</taxon>
        <taxon>Alteromonadales</taxon>
        <taxon>Alteromonadaceae</taxon>
        <taxon>Alteromonas/Salinimonas group</taxon>
        <taxon>Alteromonas</taxon>
    </lineage>
</organism>
<reference evidence="2 3" key="1">
    <citation type="submission" date="2016-09" db="EMBL/GenBank/DDBJ databases">
        <title>Alteromonas lipolytica, a new species isolated from sea water.</title>
        <authorList>
            <person name="Wu Y.-H."/>
            <person name="Cheng H."/>
            <person name="Xu X.-W."/>
        </authorList>
    </citation>
    <scope>NUCLEOTIDE SEQUENCE [LARGE SCALE GENOMIC DNA]</scope>
    <source>
        <strain evidence="2 3">JW12</strain>
    </source>
</reference>
<dbReference type="Pfam" id="PF00581">
    <property type="entry name" value="Rhodanese"/>
    <property type="match status" value="1"/>
</dbReference>
<dbReference type="InterPro" id="IPR001307">
    <property type="entry name" value="Thiosulphate_STrfase_CS"/>
</dbReference>
<dbReference type="AlphaFoldDB" id="A0A1E8FBF9"/>
<dbReference type="PROSITE" id="PS50206">
    <property type="entry name" value="RHODANESE_3"/>
    <property type="match status" value="1"/>
</dbReference>
<dbReference type="PANTHER" id="PTHR43031:SF16">
    <property type="entry name" value="OXIDOREDUCTASE"/>
    <property type="match status" value="1"/>
</dbReference>
<name>A0A1E8FBF9_9ALTE</name>
<evidence type="ECO:0000313" key="2">
    <source>
        <dbReference type="EMBL" id="OFI32833.1"/>
    </source>
</evidence>
<keyword evidence="3" id="KW-1185">Reference proteome</keyword>
<evidence type="ECO:0000259" key="1">
    <source>
        <dbReference type="PROSITE" id="PS50206"/>
    </source>
</evidence>
<protein>
    <recommendedName>
        <fullName evidence="1">Rhodanese domain-containing protein</fullName>
    </recommendedName>
</protein>
<dbReference type="Proteomes" id="UP000176037">
    <property type="component" value="Unassembled WGS sequence"/>
</dbReference>
<evidence type="ECO:0000313" key="3">
    <source>
        <dbReference type="Proteomes" id="UP000176037"/>
    </source>
</evidence>
<dbReference type="CDD" id="cd00158">
    <property type="entry name" value="RHOD"/>
    <property type="match status" value="1"/>
</dbReference>
<proteinExistence type="predicted"/>
<dbReference type="PANTHER" id="PTHR43031">
    <property type="entry name" value="FAD-DEPENDENT OXIDOREDUCTASE"/>
    <property type="match status" value="1"/>
</dbReference>
<dbReference type="InterPro" id="IPR050229">
    <property type="entry name" value="GlpE_sulfurtransferase"/>
</dbReference>
<dbReference type="SUPFAM" id="SSF52821">
    <property type="entry name" value="Rhodanese/Cell cycle control phosphatase"/>
    <property type="match status" value="1"/>
</dbReference>
<accession>A0A1E8FBF9</accession>
<dbReference type="SMART" id="SM00450">
    <property type="entry name" value="RHOD"/>
    <property type="match status" value="1"/>
</dbReference>
<dbReference type="InterPro" id="IPR036873">
    <property type="entry name" value="Rhodanese-like_dom_sf"/>
</dbReference>
<dbReference type="STRING" id="1856405.BFC17_06165"/>
<dbReference type="PROSITE" id="PS00380">
    <property type="entry name" value="RHODANESE_1"/>
    <property type="match status" value="1"/>
</dbReference>
<dbReference type="EMBL" id="MJIC01000016">
    <property type="protein sequence ID" value="OFI32833.1"/>
    <property type="molecule type" value="Genomic_DNA"/>
</dbReference>
<sequence length="121" mass="12980">MLICLLLLPVTAAAHNGFTDIAVNELHQNGFNGLIIDVRSATEYAEGHVPGAINIPFDKLDAHLATLGSISQPMLVYCRSGRRAGIALQSLAQLGYTSLSHLDGDMLQWQASQLPVTSSHE</sequence>
<comment type="caution">
    <text evidence="2">The sequence shown here is derived from an EMBL/GenBank/DDBJ whole genome shotgun (WGS) entry which is preliminary data.</text>
</comment>
<dbReference type="Gene3D" id="3.40.250.10">
    <property type="entry name" value="Rhodanese-like domain"/>
    <property type="match status" value="1"/>
</dbReference>
<feature type="domain" description="Rhodanese" evidence="1">
    <location>
        <begin position="29"/>
        <end position="118"/>
    </location>
</feature>
<dbReference type="InterPro" id="IPR001763">
    <property type="entry name" value="Rhodanese-like_dom"/>
</dbReference>
<gene>
    <name evidence="2" type="ORF">BFC17_06165</name>
</gene>
<dbReference type="GO" id="GO:0004792">
    <property type="term" value="F:thiosulfate-cyanide sulfurtransferase activity"/>
    <property type="evidence" value="ECO:0007669"/>
    <property type="project" value="InterPro"/>
</dbReference>